<evidence type="ECO:0000313" key="2">
    <source>
        <dbReference type="Proteomes" id="UP000186607"/>
    </source>
</evidence>
<dbReference type="Proteomes" id="UP000186607">
    <property type="component" value="Unassembled WGS sequence"/>
</dbReference>
<dbReference type="InterPro" id="IPR036390">
    <property type="entry name" value="WH_DNA-bd_sf"/>
</dbReference>
<dbReference type="Pfam" id="PF13412">
    <property type="entry name" value="HTH_24"/>
    <property type="match status" value="1"/>
</dbReference>
<proteinExistence type="predicted"/>
<keyword evidence="2" id="KW-1185">Reference proteome</keyword>
<reference evidence="1 2" key="1">
    <citation type="submission" date="2017-01" db="EMBL/GenBank/DDBJ databases">
        <title>Genome Analysis of Deinococcus marmoris KOPRI26562.</title>
        <authorList>
            <person name="Kim J.H."/>
            <person name="Oh H.-M."/>
        </authorList>
    </citation>
    <scope>NUCLEOTIDE SEQUENCE [LARGE SCALE GENOMIC DNA]</scope>
    <source>
        <strain evidence="1 2">KOPRI26562</strain>
    </source>
</reference>
<dbReference type="OrthoDB" id="371140at2"/>
<dbReference type="eggNOG" id="COG1846">
    <property type="taxonomic scope" value="Bacteria"/>
</dbReference>
<dbReference type="AlphaFoldDB" id="A0A1U7NRH9"/>
<sequence length="105" mass="11945">MTQPPPPHAPSWTFLSNHSRVLLCLKRQPDATLRQVAADVGITERAVQRIVRDLEDAGILIRQRVGRRNTYQIEANRPLRHPLDAHRNVNELLELLLAGRQDSEG</sequence>
<dbReference type="InterPro" id="IPR011991">
    <property type="entry name" value="ArsR-like_HTH"/>
</dbReference>
<dbReference type="InterPro" id="IPR036388">
    <property type="entry name" value="WH-like_DNA-bd_sf"/>
</dbReference>
<dbReference type="SUPFAM" id="SSF46785">
    <property type="entry name" value="Winged helix' DNA-binding domain"/>
    <property type="match status" value="1"/>
</dbReference>
<comment type="caution">
    <text evidence="1">The sequence shown here is derived from an EMBL/GenBank/DDBJ whole genome shotgun (WGS) entry which is preliminary data.</text>
</comment>
<organism evidence="1 2">
    <name type="scientific">Deinococcus marmoris</name>
    <dbReference type="NCBI Taxonomy" id="249408"/>
    <lineage>
        <taxon>Bacteria</taxon>
        <taxon>Thermotogati</taxon>
        <taxon>Deinococcota</taxon>
        <taxon>Deinococci</taxon>
        <taxon>Deinococcales</taxon>
        <taxon>Deinococcaceae</taxon>
        <taxon>Deinococcus</taxon>
    </lineage>
</organism>
<protein>
    <recommendedName>
        <fullName evidence="3">HTH marR-type domain-containing protein</fullName>
    </recommendedName>
</protein>
<dbReference type="EMBL" id="MSTI01000178">
    <property type="protein sequence ID" value="OLV15522.1"/>
    <property type="molecule type" value="Genomic_DNA"/>
</dbReference>
<name>A0A1U7NRH9_9DEIO</name>
<gene>
    <name evidence="1" type="ORF">BOO71_0014803</name>
</gene>
<dbReference type="RefSeq" id="WP_075837010.1">
    <property type="nucleotide sequence ID" value="NZ_MSTI01000178.1"/>
</dbReference>
<accession>A0A1U7NRH9</accession>
<evidence type="ECO:0008006" key="3">
    <source>
        <dbReference type="Google" id="ProtNLM"/>
    </source>
</evidence>
<dbReference type="Gene3D" id="1.10.10.10">
    <property type="entry name" value="Winged helix-like DNA-binding domain superfamily/Winged helix DNA-binding domain"/>
    <property type="match status" value="1"/>
</dbReference>
<evidence type="ECO:0000313" key="1">
    <source>
        <dbReference type="EMBL" id="OLV15522.1"/>
    </source>
</evidence>
<dbReference type="CDD" id="cd00090">
    <property type="entry name" value="HTH_ARSR"/>
    <property type="match status" value="1"/>
</dbReference>